<dbReference type="InterPro" id="IPR050425">
    <property type="entry name" value="NAD(P)_dehydrat-like"/>
</dbReference>
<comment type="similarity">
    <text evidence="2">Belongs to the NAD(P)-dependent epimerase/dehydratase family. Dihydroflavonol-4-reductase subfamily.</text>
</comment>
<proteinExistence type="inferred from homology"/>
<name>A0ABP0EM19_9ASCO</name>
<dbReference type="Proteomes" id="UP001497600">
    <property type="component" value="Chromosome H"/>
</dbReference>
<dbReference type="PANTHER" id="PTHR10366:SF564">
    <property type="entry name" value="STEROL-4-ALPHA-CARBOXYLATE 3-DEHYDROGENASE, DECARBOXYLATING"/>
    <property type="match status" value="1"/>
</dbReference>
<keyword evidence="5" id="KW-1185">Reference proteome</keyword>
<dbReference type="EMBL" id="OZ004260">
    <property type="protein sequence ID" value="CAK7922065.1"/>
    <property type="molecule type" value="Genomic_DNA"/>
</dbReference>
<evidence type="ECO:0000313" key="4">
    <source>
        <dbReference type="EMBL" id="CAK7922065.1"/>
    </source>
</evidence>
<evidence type="ECO:0000313" key="5">
    <source>
        <dbReference type="Proteomes" id="UP001497600"/>
    </source>
</evidence>
<sequence length="327" mass="35624">MAETVFISGATGFIAQHIVKLLISKGYHVVGSVRSTAKGEKLKQNVNSENFSYEIVEDLESVGAFDAALKKHPEVTIFLHTASPVTFAENDVEKEILLPAINGTKNVLKAIKAQAPQITKLVITASIVSVDSVGSKSVDETSFNSITWEESKTSGFAAYAGSKTFAEKAAWEFIETEKPNFTLSTIHPVYVFGPQAYGVDGELNFSNTVVSKLLQLKPGAEVPVTIGSFIDVRDVAESHLVAFEKEGAAGQRFILTNSRFSNQTLLDIINANIPELKGKITEGIPGSQTPTPTTINDKKTREFLDFKYIDLKKSVVDTIEQYISSQK</sequence>
<feature type="domain" description="NAD-dependent epimerase/dehydratase" evidence="3">
    <location>
        <begin position="5"/>
        <end position="252"/>
    </location>
</feature>
<dbReference type="InterPro" id="IPR001509">
    <property type="entry name" value="Epimerase_deHydtase"/>
</dbReference>
<evidence type="ECO:0000256" key="2">
    <source>
        <dbReference type="ARBA" id="ARBA00023445"/>
    </source>
</evidence>
<dbReference type="SUPFAM" id="SSF51735">
    <property type="entry name" value="NAD(P)-binding Rossmann-fold domains"/>
    <property type="match status" value="1"/>
</dbReference>
<organism evidence="4 5">
    <name type="scientific">[Candida] anglica</name>
    <dbReference type="NCBI Taxonomy" id="148631"/>
    <lineage>
        <taxon>Eukaryota</taxon>
        <taxon>Fungi</taxon>
        <taxon>Dikarya</taxon>
        <taxon>Ascomycota</taxon>
        <taxon>Saccharomycotina</taxon>
        <taxon>Pichiomycetes</taxon>
        <taxon>Debaryomycetaceae</taxon>
        <taxon>Kurtzmaniella</taxon>
    </lineage>
</organism>
<keyword evidence="1" id="KW-0560">Oxidoreductase</keyword>
<evidence type="ECO:0000259" key="3">
    <source>
        <dbReference type="Pfam" id="PF01370"/>
    </source>
</evidence>
<dbReference type="Pfam" id="PF01370">
    <property type="entry name" value="Epimerase"/>
    <property type="match status" value="1"/>
</dbReference>
<evidence type="ECO:0000256" key="1">
    <source>
        <dbReference type="ARBA" id="ARBA00023002"/>
    </source>
</evidence>
<protein>
    <submittedName>
        <fullName evidence="4">NADPH-dependent methylglyoxal reductase Grp2p</fullName>
    </submittedName>
</protein>
<accession>A0ABP0EM19</accession>
<dbReference type="Gene3D" id="3.40.50.720">
    <property type="entry name" value="NAD(P)-binding Rossmann-like Domain"/>
    <property type="match status" value="1"/>
</dbReference>
<reference evidence="4 5" key="1">
    <citation type="submission" date="2024-01" db="EMBL/GenBank/DDBJ databases">
        <authorList>
            <consortium name="Genoscope - CEA"/>
            <person name="William W."/>
        </authorList>
    </citation>
    <scope>NUCLEOTIDE SEQUENCE [LARGE SCALE GENOMIC DNA]</scope>
    <source>
        <strain evidence="4 5">29B2s-10</strain>
    </source>
</reference>
<dbReference type="CDD" id="cd05227">
    <property type="entry name" value="AR_SDR_e"/>
    <property type="match status" value="1"/>
</dbReference>
<dbReference type="PANTHER" id="PTHR10366">
    <property type="entry name" value="NAD DEPENDENT EPIMERASE/DEHYDRATASE"/>
    <property type="match status" value="1"/>
</dbReference>
<gene>
    <name evidence="4" type="primary">GRP2</name>
    <name evidence="4" type="ORF">CAAN4_H22254</name>
</gene>
<dbReference type="InterPro" id="IPR036291">
    <property type="entry name" value="NAD(P)-bd_dom_sf"/>
</dbReference>